<dbReference type="AlphaFoldDB" id="A0AAN0KG61"/>
<accession>A0AAN0KG61</accession>
<keyword evidence="5" id="KW-1185">Reference proteome</keyword>
<dbReference type="GO" id="GO:0016787">
    <property type="term" value="F:hydrolase activity"/>
    <property type="evidence" value="ECO:0007669"/>
    <property type="project" value="UniProtKB-KW"/>
</dbReference>
<dbReference type="InterPro" id="IPR000330">
    <property type="entry name" value="SNF2_N"/>
</dbReference>
<dbReference type="Gene3D" id="3.40.50.10810">
    <property type="entry name" value="Tandem AAA-ATPase domain"/>
    <property type="match status" value="1"/>
</dbReference>
<keyword evidence="4" id="KW-0067">ATP-binding</keyword>
<dbReference type="SMART" id="SM00490">
    <property type="entry name" value="HELICc"/>
    <property type="match status" value="1"/>
</dbReference>
<sequence>MGSPDFAAAQDAARRAGQFTKTLAWALGVTEQAVRDARQAHLGLVQDAAREQIDRMDIDSLREVTSATSLYLAPLRAAGITTVGQVQRTPDAVLRRLPGMGTARIRAIRTATQAVWEAAVAAQPVMLDPAARTPFSSRLVCALATTLHSREAAVAVGRWQDDRQPELADLLAQTTPARSRIRWLFSSSQRRLAATTAGRRLLELIGDGTRLAAAFEQISASSRISIAQAWQLFERDAAQFYAELERLTGAGAPGAAVTGGLAAAIVTRVERQPLDLSLLRGSLRAYQDFGARFILAQRRVIIGDEMGLGKTFQVIAAMTHLAAAEDATHFVVVCPASVTINWQREILQHSLLTPYLAHGEQRDQVLHDWASSSRSVLITTYETLRSLDWPPVQASMVTIDEAHYIKNPATKRTQACARLISASPYVALLSGTPMENRVDEFVELIRLVQPELLSSLDRPRLRLGPRAFRRAVAAVYLRRSQSDVLMELPERIDTDDWVHLGSDEMHAYRAAVEAGNWMAMRQAGFRGRSPEKLERLLDLCAEAGANGRKVVVFSYFLDVLERVCRELGPLAAGPITGAVPARRRQEVLDEFSSTDHLQVLVAQIQVGGIGLNIQSAAVVVLCEPQLKPSTEAQAIARVHRMGQIHRVEVHRLCAADSIDERIIALLVDKQRAFDDFAAHSALAAASSDATNPSRDALARQLIAAEQARLGI</sequence>
<evidence type="ECO:0000256" key="1">
    <source>
        <dbReference type="ARBA" id="ARBA00022801"/>
    </source>
</evidence>
<name>A0AAN0KG61_9ACTN</name>
<keyword evidence="4" id="KW-0547">Nucleotide-binding</keyword>
<dbReference type="Proteomes" id="UP001431656">
    <property type="component" value="Chromosome"/>
</dbReference>
<protein>
    <submittedName>
        <fullName evidence="4">DEAD/DEAH box helicase</fullName>
    </submittedName>
</protein>
<gene>
    <name evidence="4" type="ORF">brsh051_16440</name>
</gene>
<evidence type="ECO:0000313" key="4">
    <source>
        <dbReference type="EMBL" id="BEH02363.1"/>
    </source>
</evidence>
<dbReference type="PANTHER" id="PTHR45629:SF7">
    <property type="entry name" value="DNA EXCISION REPAIR PROTEIN ERCC-6-RELATED"/>
    <property type="match status" value="1"/>
</dbReference>
<dbReference type="Pfam" id="PF00271">
    <property type="entry name" value="Helicase_C"/>
    <property type="match status" value="1"/>
</dbReference>
<dbReference type="SMART" id="SM00487">
    <property type="entry name" value="DEXDc"/>
    <property type="match status" value="1"/>
</dbReference>
<dbReference type="PROSITE" id="PS51194">
    <property type="entry name" value="HELICASE_CTER"/>
    <property type="match status" value="1"/>
</dbReference>
<evidence type="ECO:0000259" key="2">
    <source>
        <dbReference type="PROSITE" id="PS51192"/>
    </source>
</evidence>
<dbReference type="Gene3D" id="3.40.50.300">
    <property type="entry name" value="P-loop containing nucleotide triphosphate hydrolases"/>
    <property type="match status" value="1"/>
</dbReference>
<dbReference type="InterPro" id="IPR049730">
    <property type="entry name" value="SNF2/RAD54-like_C"/>
</dbReference>
<dbReference type="PROSITE" id="PS51192">
    <property type="entry name" value="HELICASE_ATP_BIND_1"/>
    <property type="match status" value="1"/>
</dbReference>
<dbReference type="RefSeq" id="WP_286263931.1">
    <property type="nucleotide sequence ID" value="NZ_AP028056.1"/>
</dbReference>
<feature type="domain" description="Helicase C-terminal" evidence="3">
    <location>
        <begin position="532"/>
        <end position="690"/>
    </location>
</feature>
<evidence type="ECO:0000259" key="3">
    <source>
        <dbReference type="PROSITE" id="PS51194"/>
    </source>
</evidence>
<dbReference type="SUPFAM" id="SSF52540">
    <property type="entry name" value="P-loop containing nucleoside triphosphate hydrolases"/>
    <property type="match status" value="2"/>
</dbReference>
<dbReference type="InterPro" id="IPR014001">
    <property type="entry name" value="Helicase_ATP-bd"/>
</dbReference>
<dbReference type="CDD" id="cd18793">
    <property type="entry name" value="SF2_C_SNF"/>
    <property type="match status" value="1"/>
</dbReference>
<organism evidence="4 5">
    <name type="scientific">Brooklawnia propionicigenes</name>
    <dbReference type="NCBI Taxonomy" id="3041175"/>
    <lineage>
        <taxon>Bacteria</taxon>
        <taxon>Bacillati</taxon>
        <taxon>Actinomycetota</taxon>
        <taxon>Actinomycetes</taxon>
        <taxon>Propionibacteriales</taxon>
        <taxon>Propionibacteriaceae</taxon>
        <taxon>Brooklawnia</taxon>
    </lineage>
</organism>
<dbReference type="InterPro" id="IPR038718">
    <property type="entry name" value="SNF2-like_sf"/>
</dbReference>
<dbReference type="InterPro" id="IPR050496">
    <property type="entry name" value="SNF2_RAD54_helicase_repair"/>
</dbReference>
<proteinExistence type="predicted"/>
<dbReference type="KEGG" id="broo:brsh051_16440"/>
<dbReference type="Pfam" id="PF00176">
    <property type="entry name" value="SNF2-rel_dom"/>
    <property type="match status" value="1"/>
</dbReference>
<dbReference type="InterPro" id="IPR001650">
    <property type="entry name" value="Helicase_C-like"/>
</dbReference>
<feature type="domain" description="Helicase ATP-binding" evidence="2">
    <location>
        <begin position="291"/>
        <end position="451"/>
    </location>
</feature>
<reference evidence="4" key="1">
    <citation type="journal article" date="2024" name="Int. J. Syst. Evol. Microbiol.">
        <title>Brooklawnia propionicigenes sp. nov., a facultatively anaerobic, propionate-producing bacterium isolated from a methanogenic reactor treating waste from cattle farms.</title>
        <authorList>
            <person name="Akita Y."/>
            <person name="Ueki A."/>
            <person name="Tonouchi A."/>
            <person name="Sugawara Y."/>
            <person name="Honma S."/>
            <person name="Kaku N."/>
            <person name="Ueki K."/>
        </authorList>
    </citation>
    <scope>NUCLEOTIDE SEQUENCE</scope>
    <source>
        <strain evidence="4">SH051</strain>
    </source>
</reference>
<dbReference type="GO" id="GO:0004386">
    <property type="term" value="F:helicase activity"/>
    <property type="evidence" value="ECO:0007669"/>
    <property type="project" value="UniProtKB-KW"/>
</dbReference>
<dbReference type="CDD" id="cd17919">
    <property type="entry name" value="DEXHc_Snf"/>
    <property type="match status" value="1"/>
</dbReference>
<keyword evidence="4" id="KW-0347">Helicase</keyword>
<dbReference type="InterPro" id="IPR027417">
    <property type="entry name" value="P-loop_NTPase"/>
</dbReference>
<dbReference type="GO" id="GO:0005524">
    <property type="term" value="F:ATP binding"/>
    <property type="evidence" value="ECO:0007669"/>
    <property type="project" value="InterPro"/>
</dbReference>
<evidence type="ECO:0000313" key="5">
    <source>
        <dbReference type="Proteomes" id="UP001431656"/>
    </source>
</evidence>
<dbReference type="PANTHER" id="PTHR45629">
    <property type="entry name" value="SNF2/RAD54 FAMILY MEMBER"/>
    <property type="match status" value="1"/>
</dbReference>
<keyword evidence="1" id="KW-0378">Hydrolase</keyword>
<dbReference type="EMBL" id="AP028056">
    <property type="protein sequence ID" value="BEH02363.1"/>
    <property type="molecule type" value="Genomic_DNA"/>
</dbReference>